<keyword evidence="1" id="KW-0812">Transmembrane</keyword>
<evidence type="ECO:0000313" key="2">
    <source>
        <dbReference type="EMBL" id="OGI72024.1"/>
    </source>
</evidence>
<sequence length="137" mass="15183">MKSILKFLVLPFFLAGLIMTVTANFIPGFENPVVSKLAMSIILGGFGIIAVSLAFAKTEKVWATNLLTFVGTIFGGLLLSIIICNWLTPGFNEASQNRRVNPELWDQALFQGRMMWLCISSFILATRISIKKRIALD</sequence>
<dbReference type="Proteomes" id="UP000179686">
    <property type="component" value="Unassembled WGS sequence"/>
</dbReference>
<feature type="transmembrane region" description="Helical" evidence="1">
    <location>
        <begin position="33"/>
        <end position="55"/>
    </location>
</feature>
<reference evidence="2 3" key="1">
    <citation type="journal article" date="2016" name="Nat. Commun.">
        <title>Thousands of microbial genomes shed light on interconnected biogeochemical processes in an aquifer system.</title>
        <authorList>
            <person name="Anantharaman K."/>
            <person name="Brown C.T."/>
            <person name="Hug L.A."/>
            <person name="Sharon I."/>
            <person name="Castelle C.J."/>
            <person name="Probst A.J."/>
            <person name="Thomas B.C."/>
            <person name="Singh A."/>
            <person name="Wilkins M.J."/>
            <person name="Karaoz U."/>
            <person name="Brodie E.L."/>
            <person name="Williams K.H."/>
            <person name="Hubbard S.S."/>
            <person name="Banfield J.F."/>
        </authorList>
    </citation>
    <scope>NUCLEOTIDE SEQUENCE [LARGE SCALE GENOMIC DNA]</scope>
</reference>
<proteinExistence type="predicted"/>
<gene>
    <name evidence="2" type="ORF">A3J61_01440</name>
</gene>
<feature type="transmembrane region" description="Helical" evidence="1">
    <location>
        <begin position="108"/>
        <end position="130"/>
    </location>
</feature>
<dbReference type="EMBL" id="MFUC01000013">
    <property type="protein sequence ID" value="OGI72024.1"/>
    <property type="molecule type" value="Genomic_DNA"/>
</dbReference>
<keyword evidence="1" id="KW-1133">Transmembrane helix</keyword>
<accession>A0A1F6VQZ7</accession>
<comment type="caution">
    <text evidence="2">The sequence shown here is derived from an EMBL/GenBank/DDBJ whole genome shotgun (WGS) entry which is preliminary data.</text>
</comment>
<organism evidence="2 3">
    <name type="scientific">Candidatus Nomurabacteria bacterium RIFCSPHIGHO2_02_FULL_38_15</name>
    <dbReference type="NCBI Taxonomy" id="1801752"/>
    <lineage>
        <taxon>Bacteria</taxon>
        <taxon>Candidatus Nomuraibacteriota</taxon>
    </lineage>
</organism>
<protein>
    <submittedName>
        <fullName evidence="2">Uncharacterized protein</fullName>
    </submittedName>
</protein>
<name>A0A1F6VQZ7_9BACT</name>
<evidence type="ECO:0000313" key="3">
    <source>
        <dbReference type="Proteomes" id="UP000179686"/>
    </source>
</evidence>
<keyword evidence="1" id="KW-0472">Membrane</keyword>
<feature type="transmembrane region" description="Helical" evidence="1">
    <location>
        <begin position="67"/>
        <end position="88"/>
    </location>
</feature>
<dbReference type="AlphaFoldDB" id="A0A1F6VQZ7"/>
<evidence type="ECO:0000256" key="1">
    <source>
        <dbReference type="SAM" id="Phobius"/>
    </source>
</evidence>